<dbReference type="Proteomes" id="UP000266301">
    <property type="component" value="Chromosome"/>
</dbReference>
<evidence type="ECO:0000313" key="10">
    <source>
        <dbReference type="EMBL" id="AYD39871.1"/>
    </source>
</evidence>
<feature type="domain" description="4Fe-4S ferredoxin-type" evidence="9">
    <location>
        <begin position="116"/>
        <end position="149"/>
    </location>
</feature>
<dbReference type="InterPro" id="IPR036010">
    <property type="entry name" value="2Fe-2S_ferredoxin-like_sf"/>
</dbReference>
<dbReference type="InterPro" id="IPR050157">
    <property type="entry name" value="PSI_iron-sulfur_center"/>
</dbReference>
<dbReference type="PROSITE" id="PS51085">
    <property type="entry name" value="2FE2S_FER_2"/>
    <property type="match status" value="1"/>
</dbReference>
<dbReference type="PANTHER" id="PTHR24960">
    <property type="entry name" value="PHOTOSYSTEM I IRON-SULFUR CENTER-RELATED"/>
    <property type="match status" value="1"/>
</dbReference>
<keyword evidence="6" id="KW-0408">Iron</keyword>
<evidence type="ECO:0000256" key="1">
    <source>
        <dbReference type="ARBA" id="ARBA00001966"/>
    </source>
</evidence>
<keyword evidence="11" id="KW-1185">Reference proteome</keyword>
<dbReference type="InterPro" id="IPR001041">
    <property type="entry name" value="2Fe-2S_ferredoxin-type"/>
</dbReference>
<evidence type="ECO:0000256" key="3">
    <source>
        <dbReference type="ARBA" id="ARBA00013529"/>
    </source>
</evidence>
<dbReference type="CDD" id="cd00207">
    <property type="entry name" value="fer2"/>
    <property type="match status" value="1"/>
</dbReference>
<feature type="domain" description="4Fe-4S ferredoxin-type" evidence="9">
    <location>
        <begin position="158"/>
        <end position="186"/>
    </location>
</feature>
<sequence length="254" mass="28757">MNIIIDGKHCECEKGEFILQIARRNNIYIPTLCHSDALSGIGSCRLCMVEVIDRGRSKVVTACLFPVAKEVEVVTNSDKIKRIRKNVVMLLKARCPENKEIDDLAKYFDVDEHRVQRFKLDKTENCVLCGLCTRACNKLGAGAISTVNRGIYKDVSTPYNEISPECIGCESCANVCPTNAIKVTKKDNELEIWGKKFKMIKCSACGRYFATEEHIKFAYKKAGMKIDLNKVMCDKCKREKSSKQIAKIYKDYNI</sequence>
<dbReference type="InterPro" id="IPR017896">
    <property type="entry name" value="4Fe4S_Fe-S-bd"/>
</dbReference>
<dbReference type="PANTHER" id="PTHR24960:SF79">
    <property type="entry name" value="PHOTOSYSTEM I IRON-SULFUR CENTER"/>
    <property type="match status" value="1"/>
</dbReference>
<protein>
    <recommendedName>
        <fullName evidence="3">Ferredoxin</fullName>
    </recommendedName>
</protein>
<dbReference type="GO" id="GO:0051539">
    <property type="term" value="F:4 iron, 4 sulfur cluster binding"/>
    <property type="evidence" value="ECO:0007669"/>
    <property type="project" value="UniProtKB-KW"/>
</dbReference>
<organism evidence="10 11">
    <name type="scientific">Clostridium fermenticellae</name>
    <dbReference type="NCBI Taxonomy" id="2068654"/>
    <lineage>
        <taxon>Bacteria</taxon>
        <taxon>Bacillati</taxon>
        <taxon>Bacillota</taxon>
        <taxon>Clostridia</taxon>
        <taxon>Eubacteriales</taxon>
        <taxon>Clostridiaceae</taxon>
        <taxon>Clostridium</taxon>
    </lineage>
</organism>
<dbReference type="RefSeq" id="WP_119970860.1">
    <property type="nucleotide sequence ID" value="NZ_CP032416.1"/>
</dbReference>
<evidence type="ECO:0000259" key="8">
    <source>
        <dbReference type="PROSITE" id="PS51085"/>
    </source>
</evidence>
<dbReference type="Pfam" id="PF13510">
    <property type="entry name" value="Fer2_4"/>
    <property type="match status" value="1"/>
</dbReference>
<comment type="cofactor">
    <cofactor evidence="1">
        <name>[4Fe-4S] cluster</name>
        <dbReference type="ChEBI" id="CHEBI:49883"/>
    </cofactor>
</comment>
<keyword evidence="5" id="KW-0479">Metal-binding</keyword>
<comment type="function">
    <text evidence="2">Ferredoxins are iron-sulfur proteins that transfer electrons in a wide variety of metabolic reactions.</text>
</comment>
<name>A0A386H2D5_9CLOT</name>
<evidence type="ECO:0000259" key="9">
    <source>
        <dbReference type="PROSITE" id="PS51379"/>
    </source>
</evidence>
<gene>
    <name evidence="10" type="ORF">D4Z93_04805</name>
</gene>
<feature type="domain" description="2Fe-2S ferredoxin-type" evidence="8">
    <location>
        <begin position="1"/>
        <end position="79"/>
    </location>
</feature>
<evidence type="ECO:0000313" key="11">
    <source>
        <dbReference type="Proteomes" id="UP000266301"/>
    </source>
</evidence>
<reference evidence="10 11" key="1">
    <citation type="journal article" date="2019" name="Int. J. Syst. Evol. Microbiol.">
        <title>Clostridium fermenticellae sp. nov., isolated from the mud in a fermentation cellar for the production of the Chinese liquor, baijiu.</title>
        <authorList>
            <person name="Xu P.X."/>
            <person name="Chai L.J."/>
            <person name="Qiu T."/>
            <person name="Zhang X.J."/>
            <person name="Lu Z.M."/>
            <person name="Xiao C."/>
            <person name="Wang S.T."/>
            <person name="Shen C.H."/>
            <person name="Shi J.S."/>
            <person name="Xu Z.H."/>
        </authorList>
    </citation>
    <scope>NUCLEOTIDE SEQUENCE [LARGE SCALE GENOMIC DNA]</scope>
    <source>
        <strain evidence="10 11">JN500901</strain>
    </source>
</reference>
<evidence type="ECO:0000256" key="6">
    <source>
        <dbReference type="ARBA" id="ARBA00023004"/>
    </source>
</evidence>
<dbReference type="PROSITE" id="PS00198">
    <property type="entry name" value="4FE4S_FER_1"/>
    <property type="match status" value="1"/>
</dbReference>
<dbReference type="KEGG" id="cfer:D4Z93_04805"/>
<dbReference type="Pfam" id="PF14697">
    <property type="entry name" value="Fer4_21"/>
    <property type="match status" value="1"/>
</dbReference>
<evidence type="ECO:0000256" key="5">
    <source>
        <dbReference type="ARBA" id="ARBA00022723"/>
    </source>
</evidence>
<dbReference type="PROSITE" id="PS51379">
    <property type="entry name" value="4FE4S_FER_2"/>
    <property type="match status" value="2"/>
</dbReference>
<evidence type="ECO:0000256" key="7">
    <source>
        <dbReference type="ARBA" id="ARBA00023014"/>
    </source>
</evidence>
<dbReference type="EMBL" id="CP032416">
    <property type="protein sequence ID" value="AYD39871.1"/>
    <property type="molecule type" value="Genomic_DNA"/>
</dbReference>
<dbReference type="Gene3D" id="3.10.20.740">
    <property type="match status" value="1"/>
</dbReference>
<dbReference type="OrthoDB" id="9803192at2"/>
<accession>A0A386H2D5</accession>
<evidence type="ECO:0000256" key="4">
    <source>
        <dbReference type="ARBA" id="ARBA00022485"/>
    </source>
</evidence>
<dbReference type="InterPro" id="IPR017900">
    <property type="entry name" value="4Fe4S_Fe_S_CS"/>
</dbReference>
<dbReference type="SUPFAM" id="SSF54292">
    <property type="entry name" value="2Fe-2S ferredoxin-like"/>
    <property type="match status" value="1"/>
</dbReference>
<keyword evidence="7" id="KW-0411">Iron-sulfur</keyword>
<dbReference type="SUPFAM" id="SSF54862">
    <property type="entry name" value="4Fe-4S ferredoxins"/>
    <property type="match status" value="1"/>
</dbReference>
<dbReference type="Gene3D" id="3.30.70.20">
    <property type="match status" value="1"/>
</dbReference>
<dbReference type="GO" id="GO:0046872">
    <property type="term" value="F:metal ion binding"/>
    <property type="evidence" value="ECO:0007669"/>
    <property type="project" value="UniProtKB-KW"/>
</dbReference>
<proteinExistence type="predicted"/>
<keyword evidence="4" id="KW-0004">4Fe-4S</keyword>
<evidence type="ECO:0000256" key="2">
    <source>
        <dbReference type="ARBA" id="ARBA00003532"/>
    </source>
</evidence>
<dbReference type="AlphaFoldDB" id="A0A386H2D5"/>